<dbReference type="Gene3D" id="3.40.50.300">
    <property type="entry name" value="P-loop containing nucleotide triphosphate hydrolases"/>
    <property type="match status" value="1"/>
</dbReference>
<name>A0A6J6ID73_9ZZZZ</name>
<dbReference type="GO" id="GO:0015949">
    <property type="term" value="P:nucleobase-containing small molecule interconversion"/>
    <property type="evidence" value="ECO:0007669"/>
    <property type="project" value="TreeGrafter"/>
</dbReference>
<dbReference type="CDD" id="cd02020">
    <property type="entry name" value="CMPK"/>
    <property type="match status" value="1"/>
</dbReference>
<keyword evidence="6" id="KW-0067">ATP-binding</keyword>
<evidence type="ECO:0000256" key="8">
    <source>
        <dbReference type="ARBA" id="ARBA00048478"/>
    </source>
</evidence>
<organism evidence="11">
    <name type="scientific">freshwater metagenome</name>
    <dbReference type="NCBI Taxonomy" id="449393"/>
    <lineage>
        <taxon>unclassified sequences</taxon>
        <taxon>metagenomes</taxon>
        <taxon>ecological metagenomes</taxon>
    </lineage>
</organism>
<proteinExistence type="inferred from homology"/>
<evidence type="ECO:0000256" key="1">
    <source>
        <dbReference type="ARBA" id="ARBA00009427"/>
    </source>
</evidence>
<dbReference type="InterPro" id="IPR011994">
    <property type="entry name" value="Cytidylate_kinase_dom"/>
</dbReference>
<protein>
    <recommendedName>
        <fullName evidence="2">(d)CMP kinase</fullName>
        <ecNumber evidence="2">2.7.4.25</ecNumber>
    </recommendedName>
</protein>
<accession>A0A6J6ID73</accession>
<sequence length="229" mass="24580">MKPMIIAVDGPAGSGKSSVCRGTAHSLGWRYLDTGAMYRAMTWAVLEAGIDPSNANEVANFCTQPKILSGFDPQMPTIVVDGIDVSKAIRLEKVTSAVSAVSAISDVRALLVLMQRQEAQQALSDGTGIVVEGRDITTVVLPDAEVKIFLTARPEIRALRRAKEEAGSASATVKDIQATREALQRRDHLDSTRKASPLTQSKEAFEIDTSDMTLDEVIAEVVVRAEAAQ</sequence>
<gene>
    <name evidence="11" type="ORF">UFOPK1908_00906</name>
</gene>
<keyword evidence="4" id="KW-0547">Nucleotide-binding</keyword>
<dbReference type="SUPFAM" id="SSF52540">
    <property type="entry name" value="P-loop containing nucleoside triphosphate hydrolases"/>
    <property type="match status" value="1"/>
</dbReference>
<evidence type="ECO:0000256" key="6">
    <source>
        <dbReference type="ARBA" id="ARBA00022840"/>
    </source>
</evidence>
<evidence type="ECO:0000256" key="5">
    <source>
        <dbReference type="ARBA" id="ARBA00022777"/>
    </source>
</evidence>
<reference evidence="11" key="1">
    <citation type="submission" date="2020-05" db="EMBL/GenBank/DDBJ databases">
        <authorList>
            <person name="Chiriac C."/>
            <person name="Salcher M."/>
            <person name="Ghai R."/>
            <person name="Kavagutti S V."/>
        </authorList>
    </citation>
    <scope>NUCLEOTIDE SEQUENCE</scope>
</reference>
<evidence type="ECO:0000256" key="9">
    <source>
        <dbReference type="SAM" id="MobiDB-lite"/>
    </source>
</evidence>
<dbReference type="GO" id="GO:0005524">
    <property type="term" value="F:ATP binding"/>
    <property type="evidence" value="ECO:0007669"/>
    <property type="project" value="UniProtKB-KW"/>
</dbReference>
<keyword evidence="5" id="KW-0418">Kinase</keyword>
<evidence type="ECO:0000259" key="10">
    <source>
        <dbReference type="Pfam" id="PF02224"/>
    </source>
</evidence>
<comment type="catalytic activity">
    <reaction evidence="8">
        <text>CMP + ATP = CDP + ADP</text>
        <dbReference type="Rhea" id="RHEA:11600"/>
        <dbReference type="ChEBI" id="CHEBI:30616"/>
        <dbReference type="ChEBI" id="CHEBI:58069"/>
        <dbReference type="ChEBI" id="CHEBI:60377"/>
        <dbReference type="ChEBI" id="CHEBI:456216"/>
        <dbReference type="EC" id="2.7.4.25"/>
    </reaction>
</comment>
<evidence type="ECO:0000256" key="2">
    <source>
        <dbReference type="ARBA" id="ARBA00012906"/>
    </source>
</evidence>
<dbReference type="GO" id="GO:0036431">
    <property type="term" value="F:dCMP kinase activity"/>
    <property type="evidence" value="ECO:0007669"/>
    <property type="project" value="InterPro"/>
</dbReference>
<dbReference type="HAMAP" id="MF_00238">
    <property type="entry name" value="Cytidyl_kinase_type1"/>
    <property type="match status" value="1"/>
</dbReference>
<evidence type="ECO:0000256" key="7">
    <source>
        <dbReference type="ARBA" id="ARBA00047615"/>
    </source>
</evidence>
<feature type="domain" description="Cytidylate kinase" evidence="10">
    <location>
        <begin position="6"/>
        <end position="224"/>
    </location>
</feature>
<dbReference type="Pfam" id="PF02224">
    <property type="entry name" value="Cytidylate_kin"/>
    <property type="match status" value="1"/>
</dbReference>
<dbReference type="GO" id="GO:0005829">
    <property type="term" value="C:cytosol"/>
    <property type="evidence" value="ECO:0007669"/>
    <property type="project" value="TreeGrafter"/>
</dbReference>
<dbReference type="PANTHER" id="PTHR21299:SF2">
    <property type="entry name" value="CYTIDYLATE KINASE"/>
    <property type="match status" value="1"/>
</dbReference>
<dbReference type="InterPro" id="IPR003136">
    <property type="entry name" value="Cytidylate_kin"/>
</dbReference>
<comment type="catalytic activity">
    <reaction evidence="7">
        <text>dCMP + ATP = dCDP + ADP</text>
        <dbReference type="Rhea" id="RHEA:25094"/>
        <dbReference type="ChEBI" id="CHEBI:30616"/>
        <dbReference type="ChEBI" id="CHEBI:57566"/>
        <dbReference type="ChEBI" id="CHEBI:58593"/>
        <dbReference type="ChEBI" id="CHEBI:456216"/>
        <dbReference type="EC" id="2.7.4.25"/>
    </reaction>
</comment>
<dbReference type="EMBL" id="CAEZVB010000038">
    <property type="protein sequence ID" value="CAB4622309.1"/>
    <property type="molecule type" value="Genomic_DNA"/>
</dbReference>
<comment type="similarity">
    <text evidence="1">Belongs to the cytidylate kinase family. Type 1 subfamily.</text>
</comment>
<evidence type="ECO:0000256" key="4">
    <source>
        <dbReference type="ARBA" id="ARBA00022741"/>
    </source>
</evidence>
<dbReference type="AlphaFoldDB" id="A0A6J6ID73"/>
<evidence type="ECO:0000313" key="11">
    <source>
        <dbReference type="EMBL" id="CAB4622309.1"/>
    </source>
</evidence>
<dbReference type="InterPro" id="IPR027417">
    <property type="entry name" value="P-loop_NTPase"/>
</dbReference>
<dbReference type="PANTHER" id="PTHR21299">
    <property type="entry name" value="CYTIDYLATE KINASE/PANTOATE-BETA-ALANINE LIGASE"/>
    <property type="match status" value="1"/>
</dbReference>
<dbReference type="NCBIfam" id="TIGR00017">
    <property type="entry name" value="cmk"/>
    <property type="match status" value="1"/>
</dbReference>
<dbReference type="EC" id="2.7.4.25" evidence="2"/>
<feature type="region of interest" description="Disordered" evidence="9">
    <location>
        <begin position="182"/>
        <end position="204"/>
    </location>
</feature>
<feature type="compositionally biased region" description="Basic and acidic residues" evidence="9">
    <location>
        <begin position="182"/>
        <end position="193"/>
    </location>
</feature>
<keyword evidence="3" id="KW-0808">Transferase</keyword>
<evidence type="ECO:0000256" key="3">
    <source>
        <dbReference type="ARBA" id="ARBA00022679"/>
    </source>
</evidence>